<feature type="repeat" description="TPR" evidence="3">
    <location>
        <begin position="677"/>
        <end position="710"/>
    </location>
</feature>
<keyword evidence="2 3" id="KW-0802">TPR repeat</keyword>
<dbReference type="Proteomes" id="UP000515312">
    <property type="component" value="Chromosome"/>
</dbReference>
<dbReference type="PANTHER" id="PTHR44858">
    <property type="entry name" value="TETRATRICOPEPTIDE REPEAT PROTEIN 6"/>
    <property type="match status" value="1"/>
</dbReference>
<dbReference type="KEGG" id="adin:H7849_04315"/>
<dbReference type="InterPro" id="IPR050498">
    <property type="entry name" value="Ycf3"/>
</dbReference>
<dbReference type="InterPro" id="IPR019734">
    <property type="entry name" value="TPR_rpt"/>
</dbReference>
<evidence type="ECO:0000256" key="2">
    <source>
        <dbReference type="ARBA" id="ARBA00022803"/>
    </source>
</evidence>
<evidence type="ECO:0000256" key="1">
    <source>
        <dbReference type="ARBA" id="ARBA00022737"/>
    </source>
</evidence>
<accession>A0A7G8BQG8</accession>
<feature type="chain" id="PRO_5028807968" evidence="4">
    <location>
        <begin position="20"/>
        <end position="1401"/>
    </location>
</feature>
<keyword evidence="6" id="KW-1185">Reference proteome</keyword>
<evidence type="ECO:0000313" key="5">
    <source>
        <dbReference type="EMBL" id="QNI34788.1"/>
    </source>
</evidence>
<feature type="repeat" description="TPR" evidence="3">
    <location>
        <begin position="156"/>
        <end position="189"/>
    </location>
</feature>
<gene>
    <name evidence="5" type="ORF">H7849_04315</name>
</gene>
<feature type="repeat" description="TPR" evidence="3">
    <location>
        <begin position="643"/>
        <end position="676"/>
    </location>
</feature>
<dbReference type="Pfam" id="PF12895">
    <property type="entry name" value="ANAPC3"/>
    <property type="match status" value="1"/>
</dbReference>
<feature type="repeat" description="TPR" evidence="3">
    <location>
        <begin position="507"/>
        <end position="540"/>
    </location>
</feature>
<feature type="repeat" description="TPR" evidence="3">
    <location>
        <begin position="439"/>
        <end position="472"/>
    </location>
</feature>
<sequence>MKIISLSPLLAALSCPTNAQTYKVGDDASARVQSKSSQTSSPDQSLGWGTNIQNARLAQSATAALKRGDHALAVDYAQRAAQAAPGDAQLWFLLGYAARLDGKTQLSIDAYNRGLQLNPSALDGLSGLAQTYSTIGRNDEAQHLLMQVVSADPRRRDDALLLGDLSMRSGDYTAALEWLSKAERIEPDARSELLMALCYQHLKQMDMASRYLEAAKRRAPDNQDVQRSLAGYYREIGNYPQAIASLKSIRNPKPDVAAELAYTYQLDGKLDDSAQLYAQAANAMPKDLGLQLSAAQAAIAAGSIDHANSFLQRATGIDADYYRLHAIRGEIAQIQERDREAAGEYSSALAHLPLNPAEGPLYGIQLHMDLMEMDQKINDAAAAKHQLEIAQTQVSAMDDHGPSRGQFLRLRALIKMNAGQLESALSDMREALALNAQDPNNLQLDGDLLMKLGRTEDAIAVYKRIIAIDPANRFALTSLGYASRASGQDQEAEKYFQRLAQAYPLLYVPYLALGDLYTSDNQFTKAEATYSKGYEMAPHNALIIAGGMNAAIEAHDLNLAGVWLSRSTSDMQHEPQILREKERYLRFKGEYQQSAEVGLEAIKVLPNDRDVVVYLGYDLLNLEKYDELLELTNKYNLILPKEPDVPLLAGYVHKHEGQPEKAREDFTEAVSRDPNVVTAYVNRGYMLNDLHQPQSAAEDFEAALKREPKNGEAHLGLAYASLDLHKPQVALRQAQMAEAELGDSEHIHLIRATAYGREGMLAKSAYEYRAALKFTPDDGALHFALGGTLYSERQYHDAVEELLIAQKLSQDNAFIYALLARSYAQLQDRDQTLKYVELAQQHAKSMPSAAGDEKSVQSEIFVSTGQALNMLGDRTAAMDCFRKALVAPDSDRVSVRLAIAQLMVQQDDPDDAARQIALAQMEAQAGETMPPTGEQLVEAADVFRGLHDYQLSQTYLERAQAAGASQTTVRIGMADNYLALGDTARAQGELSAISNAPDSEPNYQYLLAEANVLQQEHQNTQALTAFGQATNAAGDDQTAEQSLIAAGANEGWRVAPELSLLSDFSIQPVFEDSTVYVLDAKLDAPFPVSSSDTALLPPPRSSIETQGTVAYHLHFGYLPAPGGFFQVRNAQGEISVPSTNSVVNRDTTDYTFNFGLNPTVHFGTNVLTFNAGLQTTVRRDSESPVQMNQNLFRVFTYVSTSSFFNVLSASGYIIRESGPFTESNLHSQSLTGAIDFRVGAPWGKTALVTGWGRNDQQFAPTNYENYYTSSYIGLERRFTDRLRIRAVAEDLRAWRVVGTASGIAQNLRPSGTVDFAPTRNWDLQASTSYSSTRSFHVYDAVQNGFSISYARSLHRKFNDESGEVTLQYPIRFSAGFQEETFFNFPGGNNQQFRPYVSITVF</sequence>
<proteinExistence type="predicted"/>
<evidence type="ECO:0000313" key="6">
    <source>
        <dbReference type="Proteomes" id="UP000515312"/>
    </source>
</evidence>
<name>A0A7G8BQG8_9BACT</name>
<protein>
    <submittedName>
        <fullName evidence="5">Tetratricopeptide repeat protein</fullName>
    </submittedName>
</protein>
<dbReference type="PROSITE" id="PS50005">
    <property type="entry name" value="TPR"/>
    <property type="match status" value="6"/>
</dbReference>
<keyword evidence="1" id="KW-0677">Repeat</keyword>
<dbReference type="SMART" id="SM00028">
    <property type="entry name" value="TPR"/>
    <property type="match status" value="18"/>
</dbReference>
<feature type="signal peptide" evidence="4">
    <location>
        <begin position="1"/>
        <end position="19"/>
    </location>
</feature>
<reference evidence="5 6" key="1">
    <citation type="submission" date="2020-08" db="EMBL/GenBank/DDBJ databases">
        <title>Edaphobacter telluris sp. nov. and Acidobacterium dinghuensis sp. nov., two acidobacteria isolated from forest soil.</title>
        <authorList>
            <person name="Fu J."/>
            <person name="Qiu L."/>
        </authorList>
    </citation>
    <scope>NUCLEOTIDE SEQUENCE [LARGE SCALE GENOMIC DNA]</scope>
    <source>
        <strain evidence="5">4Y35</strain>
    </source>
</reference>
<evidence type="ECO:0000256" key="3">
    <source>
        <dbReference type="PROSITE-ProRule" id="PRU00339"/>
    </source>
</evidence>
<dbReference type="Pfam" id="PF13432">
    <property type="entry name" value="TPR_16"/>
    <property type="match status" value="3"/>
</dbReference>
<dbReference type="SUPFAM" id="SSF81901">
    <property type="entry name" value="HCP-like"/>
    <property type="match status" value="1"/>
</dbReference>
<organism evidence="5 6">
    <name type="scientific">Alloacidobacterium dinghuense</name>
    <dbReference type="NCBI Taxonomy" id="2763107"/>
    <lineage>
        <taxon>Bacteria</taxon>
        <taxon>Pseudomonadati</taxon>
        <taxon>Acidobacteriota</taxon>
        <taxon>Terriglobia</taxon>
        <taxon>Terriglobales</taxon>
        <taxon>Acidobacteriaceae</taxon>
        <taxon>Alloacidobacterium</taxon>
    </lineage>
</organism>
<keyword evidence="4" id="KW-0732">Signal</keyword>
<evidence type="ECO:0000256" key="4">
    <source>
        <dbReference type="SAM" id="SignalP"/>
    </source>
</evidence>
<dbReference type="PROSITE" id="PS51257">
    <property type="entry name" value="PROKAR_LIPOPROTEIN"/>
    <property type="match status" value="1"/>
</dbReference>
<dbReference type="Gene3D" id="1.25.40.10">
    <property type="entry name" value="Tetratricopeptide repeat domain"/>
    <property type="match status" value="5"/>
</dbReference>
<dbReference type="Pfam" id="PF13181">
    <property type="entry name" value="TPR_8"/>
    <property type="match status" value="2"/>
</dbReference>
<dbReference type="PANTHER" id="PTHR44858:SF1">
    <property type="entry name" value="UDP-N-ACETYLGLUCOSAMINE--PEPTIDE N-ACETYLGLUCOSAMINYLTRANSFERASE SPINDLY-RELATED"/>
    <property type="match status" value="1"/>
</dbReference>
<feature type="repeat" description="TPR" evidence="3">
    <location>
        <begin position="88"/>
        <end position="121"/>
    </location>
</feature>
<dbReference type="EMBL" id="CP060394">
    <property type="protein sequence ID" value="QNI34788.1"/>
    <property type="molecule type" value="Genomic_DNA"/>
</dbReference>
<dbReference type="InterPro" id="IPR011990">
    <property type="entry name" value="TPR-like_helical_dom_sf"/>
</dbReference>
<dbReference type="SUPFAM" id="SSF48452">
    <property type="entry name" value="TPR-like"/>
    <property type="match status" value="4"/>
</dbReference>